<comment type="caution">
    <text evidence="1">The sequence shown here is derived from an EMBL/GenBank/DDBJ whole genome shotgun (WGS) entry which is preliminary data.</text>
</comment>
<reference evidence="1" key="1">
    <citation type="submission" date="2022-06" db="EMBL/GenBank/DDBJ databases">
        <title>Draft genome sequences of Leminorella grimontii str. JCM5902.</title>
        <authorList>
            <person name="Wakabayashi Y."/>
            <person name="Kojima K."/>
        </authorList>
    </citation>
    <scope>NUCLEOTIDE SEQUENCE</scope>
    <source>
        <strain evidence="1">JCM 5902</strain>
    </source>
</reference>
<keyword evidence="2" id="KW-1185">Reference proteome</keyword>
<evidence type="ECO:0000313" key="2">
    <source>
        <dbReference type="Proteomes" id="UP001058124"/>
    </source>
</evidence>
<accession>A0AAV5N613</accession>
<dbReference type="RefSeq" id="WP_027273779.1">
    <property type="nucleotide sequence ID" value="NZ_BRLH01000003.1"/>
</dbReference>
<organism evidence="1 2">
    <name type="scientific">Leminorella grimontii</name>
    <dbReference type="NCBI Taxonomy" id="82981"/>
    <lineage>
        <taxon>Bacteria</taxon>
        <taxon>Pseudomonadati</taxon>
        <taxon>Pseudomonadota</taxon>
        <taxon>Gammaproteobacteria</taxon>
        <taxon>Enterobacterales</taxon>
        <taxon>Budviciaceae</taxon>
        <taxon>Leminorella</taxon>
    </lineage>
</organism>
<evidence type="ECO:0000313" key="1">
    <source>
        <dbReference type="EMBL" id="GKX55832.1"/>
    </source>
</evidence>
<name>A0AAV5N613_9GAMM</name>
<dbReference type="AlphaFoldDB" id="A0AAV5N613"/>
<gene>
    <name evidence="1" type="ORF">SOASR030_19440</name>
</gene>
<dbReference type="Proteomes" id="UP001058124">
    <property type="component" value="Unassembled WGS sequence"/>
</dbReference>
<proteinExistence type="predicted"/>
<sequence>MDDFSPLLDTEHMFKWLADEPFPAIRADVESLLCQSVAGSRLLSFQVTSTPQWLTGGRREGEDAKHVILVRTGVAFEFTLSVQTPANDVFDLKGVYTRCGYCLDDPENRKYQSWLDIDGELAAFGKDGELMLRLYEENEE</sequence>
<dbReference type="EMBL" id="BRLH01000003">
    <property type="protein sequence ID" value="GKX55832.1"/>
    <property type="molecule type" value="Genomic_DNA"/>
</dbReference>
<protein>
    <submittedName>
        <fullName evidence="1">Uncharacterized protein</fullName>
    </submittedName>
</protein>